<dbReference type="InterPro" id="IPR050235">
    <property type="entry name" value="CK1_Ser-Thr_kinase"/>
</dbReference>
<accession>A0A5J4WRD6</accession>
<evidence type="ECO:0000313" key="7">
    <source>
        <dbReference type="Proteomes" id="UP000324800"/>
    </source>
</evidence>
<comment type="similarity">
    <text evidence="1">Belongs to the hemerythrin family.</text>
</comment>
<evidence type="ECO:0000256" key="1">
    <source>
        <dbReference type="ARBA" id="ARBA00010587"/>
    </source>
</evidence>
<dbReference type="PROSITE" id="PS50011">
    <property type="entry name" value="PROTEIN_KINASE_DOM"/>
    <property type="match status" value="1"/>
</dbReference>
<reference evidence="6 7" key="1">
    <citation type="submission" date="2019-03" db="EMBL/GenBank/DDBJ databases">
        <title>Single cell metagenomics reveals metabolic interactions within the superorganism composed of flagellate Streblomastix strix and complex community of Bacteroidetes bacteria on its surface.</title>
        <authorList>
            <person name="Treitli S.C."/>
            <person name="Kolisko M."/>
            <person name="Husnik F."/>
            <person name="Keeling P."/>
            <person name="Hampl V."/>
        </authorList>
    </citation>
    <scope>NUCLEOTIDE SEQUENCE [LARGE SCALE GENOMIC DNA]</scope>
    <source>
        <strain evidence="6">ST1C</strain>
    </source>
</reference>
<dbReference type="Proteomes" id="UP000324800">
    <property type="component" value="Unassembled WGS sequence"/>
</dbReference>
<dbReference type="Gene3D" id="1.20.120.50">
    <property type="entry name" value="Hemerythrin-like"/>
    <property type="match status" value="1"/>
</dbReference>
<keyword evidence="4" id="KW-0812">Transmembrane</keyword>
<dbReference type="SUPFAM" id="SSF56112">
    <property type="entry name" value="Protein kinase-like (PK-like)"/>
    <property type="match status" value="1"/>
</dbReference>
<dbReference type="AlphaFoldDB" id="A0A5J4WRD6"/>
<evidence type="ECO:0000256" key="2">
    <source>
        <dbReference type="ARBA" id="ARBA00022723"/>
    </source>
</evidence>
<dbReference type="Gene3D" id="1.10.510.10">
    <property type="entry name" value="Transferase(Phosphotransferase) domain 1"/>
    <property type="match status" value="1"/>
</dbReference>
<dbReference type="GO" id="GO:0005524">
    <property type="term" value="F:ATP binding"/>
    <property type="evidence" value="ECO:0007669"/>
    <property type="project" value="InterPro"/>
</dbReference>
<evidence type="ECO:0000313" key="6">
    <source>
        <dbReference type="EMBL" id="KAA6397343.1"/>
    </source>
</evidence>
<keyword evidence="4" id="KW-1133">Transmembrane helix</keyword>
<organism evidence="6 7">
    <name type="scientific">Streblomastix strix</name>
    <dbReference type="NCBI Taxonomy" id="222440"/>
    <lineage>
        <taxon>Eukaryota</taxon>
        <taxon>Metamonada</taxon>
        <taxon>Preaxostyla</taxon>
        <taxon>Oxymonadida</taxon>
        <taxon>Streblomastigidae</taxon>
        <taxon>Streblomastix</taxon>
    </lineage>
</organism>
<keyword evidence="3" id="KW-0408">Iron</keyword>
<evidence type="ECO:0000259" key="5">
    <source>
        <dbReference type="PROSITE" id="PS50011"/>
    </source>
</evidence>
<feature type="transmembrane region" description="Helical" evidence="4">
    <location>
        <begin position="91"/>
        <end position="113"/>
    </location>
</feature>
<protein>
    <recommendedName>
        <fullName evidence="5">Protein kinase domain-containing protein</fullName>
    </recommendedName>
</protein>
<keyword evidence="4" id="KW-0472">Membrane</keyword>
<evidence type="ECO:0000256" key="3">
    <source>
        <dbReference type="ARBA" id="ARBA00023004"/>
    </source>
</evidence>
<comment type="caution">
    <text evidence="6">The sequence shown here is derived from an EMBL/GenBank/DDBJ whole genome shotgun (WGS) entry which is preliminary data.</text>
</comment>
<gene>
    <name evidence="6" type="ORF">EZS28_007132</name>
</gene>
<dbReference type="InterPro" id="IPR035938">
    <property type="entry name" value="Hemerythrin-like_sf"/>
</dbReference>
<feature type="domain" description="Protein kinase" evidence="5">
    <location>
        <begin position="400"/>
        <end position="556"/>
    </location>
</feature>
<sequence>MIIKDKDKEKQKKIKQEILKGLEALLGMLNAAATILTNLELKDASGQQINTITMKTPEIQILISLMIYDLRGGCTRYRAAILSSQQKEKDMFSTLLILFFIFGLVALFIGFVFCLIPTREILYNVARGSAKMKELDPAVDAAERTGMGASAWKEEYTCDCIRFDKEHQMVLLYLAITCGCIDTSMNVKDKFEELKQVVDEETKFKIEEAEKVCLAKSKDDDILQIDHKGSNAVKTDIVELKARGRQIIHMMHMLMKALYATFDDEEQNIVKYQIANSHKKQHEAQHAVILRKVQAQALLIAGAGKNGKPIASTYAGALMQIFSAWMIDHATKIDRELSAHLIGKAPQSELEKEIFMGDMGRKTNYLHTTHPYKTGISIFFGCSSMSSGFFGIGELIGGKFYLEDIIASRNNVKIYLAKPKSSASAASVAIILQTDRSNYSEINVEVAVHNSIKDHRHFPRIIGAGLHKEFQFLATEYLGPSVRDIAYRQPPYKFTLFTLLKFAKQAFEALQAIHQAGFIHCSVKAATPEDDLMAVIRIIIEFYPGNDFQDEIIKQA</sequence>
<dbReference type="GO" id="GO:0004672">
    <property type="term" value="F:protein kinase activity"/>
    <property type="evidence" value="ECO:0007669"/>
    <property type="project" value="InterPro"/>
</dbReference>
<proteinExistence type="inferred from homology"/>
<dbReference type="InterPro" id="IPR011009">
    <property type="entry name" value="Kinase-like_dom_sf"/>
</dbReference>
<dbReference type="PANTHER" id="PTHR11909">
    <property type="entry name" value="CASEIN KINASE-RELATED"/>
    <property type="match status" value="1"/>
</dbReference>
<dbReference type="GO" id="GO:0046872">
    <property type="term" value="F:metal ion binding"/>
    <property type="evidence" value="ECO:0007669"/>
    <property type="project" value="UniProtKB-KW"/>
</dbReference>
<dbReference type="SUPFAM" id="SSF47188">
    <property type="entry name" value="Hemerythrin-like"/>
    <property type="match status" value="1"/>
</dbReference>
<dbReference type="EMBL" id="SNRW01001202">
    <property type="protein sequence ID" value="KAA6397343.1"/>
    <property type="molecule type" value="Genomic_DNA"/>
</dbReference>
<dbReference type="InterPro" id="IPR000719">
    <property type="entry name" value="Prot_kinase_dom"/>
</dbReference>
<evidence type="ECO:0000256" key="4">
    <source>
        <dbReference type="SAM" id="Phobius"/>
    </source>
</evidence>
<name>A0A5J4WRD6_9EUKA</name>
<keyword evidence="2" id="KW-0479">Metal-binding</keyword>